<feature type="transmembrane region" description="Helical" evidence="1">
    <location>
        <begin position="147"/>
        <end position="167"/>
    </location>
</feature>
<dbReference type="PANTHER" id="PTHR38457">
    <property type="entry name" value="REGULATOR ABRB-RELATED"/>
    <property type="match status" value="1"/>
</dbReference>
<dbReference type="EMBL" id="AATP01000001">
    <property type="protein sequence ID" value="EAU42348.1"/>
    <property type="molecule type" value="Genomic_DNA"/>
</dbReference>
<evidence type="ECO:0008006" key="4">
    <source>
        <dbReference type="Google" id="ProtNLM"/>
    </source>
</evidence>
<proteinExistence type="predicted"/>
<feature type="transmembrane region" description="Helical" evidence="1">
    <location>
        <begin position="86"/>
        <end position="108"/>
    </location>
</feature>
<feature type="transmembrane region" description="Helical" evidence="1">
    <location>
        <begin position="226"/>
        <end position="247"/>
    </location>
</feature>
<dbReference type="PIRSF" id="PIRSF038991">
    <property type="entry name" value="Protein_AbrB"/>
    <property type="match status" value="1"/>
</dbReference>
<dbReference type="STRING" id="217511.GCA_001463845_01730"/>
<dbReference type="RefSeq" id="WP_007066323.1">
    <property type="nucleotide sequence ID" value="NZ_DS022272.1"/>
</dbReference>
<feature type="transmembrane region" description="Helical" evidence="1">
    <location>
        <begin position="187"/>
        <end position="206"/>
    </location>
</feature>
<feature type="transmembrane region" description="Helical" evidence="1">
    <location>
        <begin position="319"/>
        <end position="340"/>
    </location>
</feature>
<name>Q0G7L6_9HYPH</name>
<feature type="transmembrane region" description="Helical" evidence="1">
    <location>
        <begin position="62"/>
        <end position="80"/>
    </location>
</feature>
<accession>Q0G7L6</accession>
<evidence type="ECO:0000256" key="1">
    <source>
        <dbReference type="SAM" id="Phobius"/>
    </source>
</evidence>
<dbReference type="InterPro" id="IPR007820">
    <property type="entry name" value="AbrB_fam"/>
</dbReference>
<feature type="transmembrane region" description="Helical" evidence="1">
    <location>
        <begin position="259"/>
        <end position="286"/>
    </location>
</feature>
<sequence length="351" mass="36581">MRTLDFRRIRVVALTLGVAGGGGAFAAFLDLPVAWLLGPMVAVALASAFGLDTTLPTSLRRLAFFVLGVQAGSGVTPDVIGQLAIWPFSFAIQLVGVVAITMGTYLYLHRLLGWNHETSLFASLPGALAFVVVAAEDTDTDMQSMIIVQTARLLLLIGALTPFLAWIEGGDGAIAVARGETGSAFEYGLLLAVCLGAALLGRAIGLPGGMMLGALFGSAVLHGTELSSVSVPSVIAVPSLVLLGTVIGSRLYGIEPRALLKLLPVSVVCFAIGIGMSALAGLVAVLTLPLEAGKVALAYAPGALEALTVLAFQFDVDPAYVASHHVIRFLFIALTVPFLARRFTRREKEVD</sequence>
<dbReference type="HOGENOM" id="CLU_050210_2_1_5"/>
<dbReference type="eggNOG" id="COG3180">
    <property type="taxonomic scope" value="Bacteria"/>
</dbReference>
<evidence type="ECO:0000313" key="3">
    <source>
        <dbReference type="Proteomes" id="UP000004310"/>
    </source>
</evidence>
<comment type="caution">
    <text evidence="2">The sequence shown here is derived from an EMBL/GenBank/DDBJ whole genome shotgun (WGS) entry which is preliminary data.</text>
</comment>
<protein>
    <recommendedName>
        <fullName evidence="4">Ammonia monooxygenase</fullName>
    </recommendedName>
</protein>
<dbReference type="NCBIfam" id="TIGR03082">
    <property type="entry name" value="Gneg_AbrB_dup"/>
    <property type="match status" value="1"/>
</dbReference>
<organism evidence="2 3">
    <name type="scientific">Fulvimarina pelagi HTCC2506</name>
    <dbReference type="NCBI Taxonomy" id="314231"/>
    <lineage>
        <taxon>Bacteria</taxon>
        <taxon>Pseudomonadati</taxon>
        <taxon>Pseudomonadota</taxon>
        <taxon>Alphaproteobacteria</taxon>
        <taxon>Hyphomicrobiales</taxon>
        <taxon>Aurantimonadaceae</taxon>
        <taxon>Fulvimarina</taxon>
    </lineage>
</organism>
<feature type="transmembrane region" description="Helical" evidence="1">
    <location>
        <begin position="120"/>
        <end position="135"/>
    </location>
</feature>
<feature type="transmembrane region" description="Helical" evidence="1">
    <location>
        <begin position="36"/>
        <end position="55"/>
    </location>
</feature>
<keyword evidence="1" id="KW-0812">Transmembrane</keyword>
<keyword evidence="1" id="KW-1133">Transmembrane helix</keyword>
<keyword evidence="1" id="KW-0472">Membrane</keyword>
<dbReference type="GO" id="GO:0010468">
    <property type="term" value="P:regulation of gene expression"/>
    <property type="evidence" value="ECO:0007669"/>
    <property type="project" value="InterPro"/>
</dbReference>
<dbReference type="Pfam" id="PF05145">
    <property type="entry name" value="AbrB"/>
    <property type="match status" value="1"/>
</dbReference>
<dbReference type="GO" id="GO:0016020">
    <property type="term" value="C:membrane"/>
    <property type="evidence" value="ECO:0007669"/>
    <property type="project" value="InterPro"/>
</dbReference>
<keyword evidence="3" id="KW-1185">Reference proteome</keyword>
<reference evidence="2 3" key="1">
    <citation type="journal article" date="2010" name="J. Bacteriol.">
        <title>Genome sequence of Fulvimarina pelagi HTCC2506T, a Mn(II)-oxidizing alphaproteobacterium possessing an aerobic anoxygenic photosynthetic gene cluster and Xanthorhodopsin.</title>
        <authorList>
            <person name="Kang I."/>
            <person name="Oh H.M."/>
            <person name="Lim S.I."/>
            <person name="Ferriera S."/>
            <person name="Giovannoni S.J."/>
            <person name="Cho J.C."/>
        </authorList>
    </citation>
    <scope>NUCLEOTIDE SEQUENCE [LARGE SCALE GENOMIC DNA]</scope>
    <source>
        <strain evidence="2 3">HTCC2506</strain>
    </source>
</reference>
<dbReference type="Proteomes" id="UP000004310">
    <property type="component" value="Unassembled WGS sequence"/>
</dbReference>
<evidence type="ECO:0000313" key="2">
    <source>
        <dbReference type="EMBL" id="EAU42348.1"/>
    </source>
</evidence>
<dbReference type="AlphaFoldDB" id="Q0G7L6"/>
<dbReference type="PANTHER" id="PTHR38457:SF1">
    <property type="entry name" value="REGULATOR ABRB-RELATED"/>
    <property type="match status" value="1"/>
</dbReference>
<gene>
    <name evidence="2" type="ORF">FP2506_05901</name>
</gene>
<dbReference type="InterPro" id="IPR017516">
    <property type="entry name" value="AbrB_dup"/>
</dbReference>